<dbReference type="Proteomes" id="UP000321886">
    <property type="component" value="Unassembled WGS sequence"/>
</dbReference>
<evidence type="ECO:0000256" key="1">
    <source>
        <dbReference type="SAM" id="MobiDB-lite"/>
    </source>
</evidence>
<gene>
    <name evidence="2" type="ORF">HFA01_27140</name>
</gene>
<dbReference type="AlphaFoldDB" id="A0A511WY92"/>
<proteinExistence type="predicted"/>
<sequence>MISLFSQCDEDYGKRVAEGLGMSACMSAGNMNAEMADEIATTKGKLPKKGGSPIGSSGAADAVDEAQEKGHDADPY</sequence>
<feature type="compositionally biased region" description="Basic and acidic residues" evidence="1">
    <location>
        <begin position="66"/>
        <end position="76"/>
    </location>
</feature>
<organism evidence="2 3">
    <name type="scientific">Halobacillus faecis</name>
    <dbReference type="NCBI Taxonomy" id="360184"/>
    <lineage>
        <taxon>Bacteria</taxon>
        <taxon>Bacillati</taxon>
        <taxon>Bacillota</taxon>
        <taxon>Bacilli</taxon>
        <taxon>Bacillales</taxon>
        <taxon>Bacillaceae</taxon>
        <taxon>Halobacillus</taxon>
    </lineage>
</organism>
<feature type="compositionally biased region" description="Low complexity" evidence="1">
    <location>
        <begin position="49"/>
        <end position="58"/>
    </location>
</feature>
<dbReference type="EMBL" id="BJYD01000024">
    <property type="protein sequence ID" value="GEN54452.1"/>
    <property type="molecule type" value="Genomic_DNA"/>
</dbReference>
<keyword evidence="3" id="KW-1185">Reference proteome</keyword>
<reference evidence="2 3" key="1">
    <citation type="submission" date="2019-07" db="EMBL/GenBank/DDBJ databases">
        <title>Whole genome shotgun sequence of Halobacillus faecis NBRC 103569.</title>
        <authorList>
            <person name="Hosoyama A."/>
            <person name="Uohara A."/>
            <person name="Ohji S."/>
            <person name="Ichikawa N."/>
        </authorList>
    </citation>
    <scope>NUCLEOTIDE SEQUENCE [LARGE SCALE GENOMIC DNA]</scope>
    <source>
        <strain evidence="2 3">NBRC 103569</strain>
    </source>
</reference>
<protein>
    <submittedName>
        <fullName evidence="2">Uncharacterized protein</fullName>
    </submittedName>
</protein>
<accession>A0A511WY92</accession>
<comment type="caution">
    <text evidence="2">The sequence shown here is derived from an EMBL/GenBank/DDBJ whole genome shotgun (WGS) entry which is preliminary data.</text>
</comment>
<feature type="region of interest" description="Disordered" evidence="1">
    <location>
        <begin position="42"/>
        <end position="76"/>
    </location>
</feature>
<evidence type="ECO:0000313" key="2">
    <source>
        <dbReference type="EMBL" id="GEN54452.1"/>
    </source>
</evidence>
<evidence type="ECO:0000313" key="3">
    <source>
        <dbReference type="Proteomes" id="UP000321886"/>
    </source>
</evidence>
<name>A0A511WY92_9BACI</name>